<dbReference type="RefSeq" id="WP_199701343.1">
    <property type="nucleotide sequence ID" value="NZ_QUAL01000109.1"/>
</dbReference>
<gene>
    <name evidence="1" type="ORF">DY240_11630</name>
</gene>
<evidence type="ECO:0000313" key="1">
    <source>
        <dbReference type="EMBL" id="RIQ25051.1"/>
    </source>
</evidence>
<dbReference type="AlphaFoldDB" id="A0A418KRH2"/>
<comment type="caution">
    <text evidence="1">The sequence shown here is derived from an EMBL/GenBank/DDBJ whole genome shotgun (WGS) entry which is preliminary data.</text>
</comment>
<protein>
    <submittedName>
        <fullName evidence="1">Uncharacterized protein</fullName>
    </submittedName>
</protein>
<feature type="non-terminal residue" evidence="1">
    <location>
        <position position="69"/>
    </location>
</feature>
<accession>A0A418KRH2</accession>
<reference evidence="1 2" key="1">
    <citation type="submission" date="2018-09" db="EMBL/GenBank/DDBJ databases">
        <title>Isolation, diversity and antifungal activity of actinobacteria from wheat.</title>
        <authorList>
            <person name="Han C."/>
        </authorList>
    </citation>
    <scope>NUCLEOTIDE SEQUENCE [LARGE SCALE GENOMIC DNA]</scope>
    <source>
        <strain evidence="1 2">NEAU-YY265</strain>
    </source>
</reference>
<name>A0A418KRH2_9ACTN</name>
<keyword evidence="2" id="KW-1185">Reference proteome</keyword>
<dbReference type="Proteomes" id="UP000284057">
    <property type="component" value="Unassembled WGS sequence"/>
</dbReference>
<evidence type="ECO:0000313" key="2">
    <source>
        <dbReference type="Proteomes" id="UP000284057"/>
    </source>
</evidence>
<dbReference type="EMBL" id="QUAL01000109">
    <property type="protein sequence ID" value="RIQ25051.1"/>
    <property type="molecule type" value="Genomic_DNA"/>
</dbReference>
<organism evidence="1 2">
    <name type="scientific">Jiangella rhizosphaerae</name>
    <dbReference type="NCBI Taxonomy" id="2293569"/>
    <lineage>
        <taxon>Bacteria</taxon>
        <taxon>Bacillati</taxon>
        <taxon>Actinomycetota</taxon>
        <taxon>Actinomycetes</taxon>
        <taxon>Jiangellales</taxon>
        <taxon>Jiangellaceae</taxon>
        <taxon>Jiangella</taxon>
    </lineage>
</organism>
<sequence>MTAGAKAAGAGSEIDARGRLVIHERVVRKIAERAAASVAGRAEHETVWARLGGGRLPHADARVIGRHAR</sequence>
<proteinExistence type="predicted"/>